<reference evidence="3" key="1">
    <citation type="submission" date="2017-04" db="EMBL/GenBank/DDBJ databases">
        <title>Function of individual gut microbiota members based on whole genome sequencing of pure cultures obtained from chicken caecum.</title>
        <authorList>
            <person name="Medvecky M."/>
            <person name="Cejkova D."/>
            <person name="Polansky O."/>
            <person name="Karasova D."/>
            <person name="Kubasova T."/>
            <person name="Cizek A."/>
            <person name="Rychlik I."/>
        </authorList>
    </citation>
    <scope>NUCLEOTIDE SEQUENCE [LARGE SCALE GENOMIC DNA]</scope>
    <source>
        <strain evidence="3">An5</strain>
    </source>
</reference>
<name>A0A1Y3XT01_9ACTN</name>
<evidence type="ECO:0000313" key="2">
    <source>
        <dbReference type="EMBL" id="OUN88615.1"/>
    </source>
</evidence>
<gene>
    <name evidence="2" type="ORF">B5G02_05200</name>
</gene>
<comment type="caution">
    <text evidence="2">The sequence shown here is derived from an EMBL/GenBank/DDBJ whole genome shotgun (WGS) entry which is preliminary data.</text>
</comment>
<evidence type="ECO:0000256" key="1">
    <source>
        <dbReference type="SAM" id="Phobius"/>
    </source>
</evidence>
<keyword evidence="3" id="KW-1185">Reference proteome</keyword>
<proteinExistence type="predicted"/>
<protein>
    <submittedName>
        <fullName evidence="2">Uncharacterized protein</fullName>
    </submittedName>
</protein>
<dbReference type="AlphaFoldDB" id="A0A1Y3XT01"/>
<dbReference type="Proteomes" id="UP000195781">
    <property type="component" value="Unassembled WGS sequence"/>
</dbReference>
<keyword evidence="1" id="KW-1133">Transmembrane helix</keyword>
<organism evidence="2 3">
    <name type="scientific">[Collinsella] massiliensis</name>
    <dbReference type="NCBI Taxonomy" id="1232426"/>
    <lineage>
        <taxon>Bacteria</taxon>
        <taxon>Bacillati</taxon>
        <taxon>Actinomycetota</taxon>
        <taxon>Coriobacteriia</taxon>
        <taxon>Coriobacteriales</taxon>
        <taxon>Coriobacteriaceae</taxon>
        <taxon>Enorma</taxon>
    </lineage>
</organism>
<evidence type="ECO:0000313" key="3">
    <source>
        <dbReference type="Proteomes" id="UP000195781"/>
    </source>
</evidence>
<keyword evidence="1" id="KW-0472">Membrane</keyword>
<accession>A0A1Y3XT01</accession>
<dbReference type="EMBL" id="NFIE01000010">
    <property type="protein sequence ID" value="OUN88615.1"/>
    <property type="molecule type" value="Genomic_DNA"/>
</dbReference>
<keyword evidence="1" id="KW-0812">Transmembrane</keyword>
<feature type="transmembrane region" description="Helical" evidence="1">
    <location>
        <begin position="44"/>
        <end position="64"/>
    </location>
</feature>
<sequence length="119" mass="13121">MHIYINRLSARERSQLLERRFTHEELAELHAALLRGQRARRRTLRILAVAVPLGCLALIGLMVSRAGLTPAVLIAGVAVLLMVALALAAAWFAAIGLYARQFNDAIDEGYPELLGRLHL</sequence>
<dbReference type="RefSeq" id="WP_019238914.1">
    <property type="nucleotide sequence ID" value="NZ_CABKRW010000087.1"/>
</dbReference>
<feature type="transmembrane region" description="Helical" evidence="1">
    <location>
        <begin position="70"/>
        <end position="94"/>
    </location>
</feature>